<proteinExistence type="predicted"/>
<dbReference type="Gene3D" id="3.40.710.10">
    <property type="entry name" value="DD-peptidase/beta-lactamase superfamily"/>
    <property type="match status" value="1"/>
</dbReference>
<protein>
    <submittedName>
        <fullName evidence="3">D-aminopeptidase</fullName>
        <ecNumber evidence="3">3.4.11.19</ecNumber>
    </submittedName>
</protein>
<dbReference type="InterPro" id="IPR050491">
    <property type="entry name" value="AmpC-like"/>
</dbReference>
<gene>
    <name evidence="3" type="primary">dap_10</name>
    <name evidence="3" type="ORF">SDC9_24162</name>
</gene>
<dbReference type="PANTHER" id="PTHR46825">
    <property type="entry name" value="D-ALANYL-D-ALANINE-CARBOXYPEPTIDASE/ENDOPEPTIDASE AMPH"/>
    <property type="match status" value="1"/>
</dbReference>
<reference evidence="3" key="1">
    <citation type="submission" date="2019-08" db="EMBL/GenBank/DDBJ databases">
        <authorList>
            <person name="Kucharzyk K."/>
            <person name="Murdoch R.W."/>
            <person name="Higgins S."/>
            <person name="Loffler F."/>
        </authorList>
    </citation>
    <scope>NUCLEOTIDE SEQUENCE</scope>
</reference>
<evidence type="ECO:0000259" key="2">
    <source>
        <dbReference type="Pfam" id="PF11954"/>
    </source>
</evidence>
<accession>A0A644UH34</accession>
<dbReference type="InterPro" id="IPR012338">
    <property type="entry name" value="Beta-lactam/transpept-like"/>
</dbReference>
<dbReference type="SUPFAM" id="SSF56601">
    <property type="entry name" value="beta-lactamase/transpeptidase-like"/>
    <property type="match status" value="1"/>
</dbReference>
<dbReference type="PANTHER" id="PTHR46825:SF15">
    <property type="entry name" value="BETA-LACTAMASE-RELATED DOMAIN-CONTAINING PROTEIN"/>
    <property type="match status" value="1"/>
</dbReference>
<dbReference type="InterPro" id="IPR021860">
    <property type="entry name" value="Peptidase_S12_Pab87-rel_C"/>
</dbReference>
<dbReference type="GO" id="GO:0004177">
    <property type="term" value="F:aminopeptidase activity"/>
    <property type="evidence" value="ECO:0007669"/>
    <property type="project" value="UniProtKB-KW"/>
</dbReference>
<dbReference type="Pfam" id="PF00144">
    <property type="entry name" value="Beta-lactamase"/>
    <property type="match status" value="1"/>
</dbReference>
<organism evidence="3">
    <name type="scientific">bioreactor metagenome</name>
    <dbReference type="NCBI Taxonomy" id="1076179"/>
    <lineage>
        <taxon>unclassified sequences</taxon>
        <taxon>metagenomes</taxon>
        <taxon>ecological metagenomes</taxon>
    </lineage>
</organism>
<evidence type="ECO:0000259" key="1">
    <source>
        <dbReference type="Pfam" id="PF00144"/>
    </source>
</evidence>
<keyword evidence="3" id="KW-0645">Protease</keyword>
<dbReference type="InterPro" id="IPR001466">
    <property type="entry name" value="Beta-lactam-related"/>
</dbReference>
<keyword evidence="3" id="KW-0031">Aminopeptidase</keyword>
<comment type="caution">
    <text evidence="3">The sequence shown here is derived from an EMBL/GenBank/DDBJ whole genome shotgun (WGS) entry which is preliminary data.</text>
</comment>
<sequence>MRTITKFLISLVISLSIANVVCGEGKDFIDSITVRAMKSFNVPGIAVAVVKDGKIVHMKGYGVASIETKAPVNENTLFAIASNSKAFTSAALSILVKEGKLKWDTPVCDIIPEFRLSDPYTTRAFTISDLLSHRGGLGLGAGDLMIWPDGSDFTTSDVIYNLRFLKPAAPFRTRYQYNNLMYIVAGEVIARVSGSSWESFIEERIMSPLGMTRSAGSYKRLRDKSNTATPHAPVNGVVKVIEMELNSMANAAGGIYSSVADMAKWVSAQMGKREYEDTWTPHTIIPVRGATTYRTHFSAYSLGWRVSDAEGYKIVTHTGGLSGFLTQVTMVPELNLGIIVFTNQQSSEAFVSVTNTILDKYFKVEGKDRIAENLERLNISLSEAEKVISDVNSVVGSARVKIDKDYLKSFCGSYRDNWLGVVKIEEEGENLKFISARSPKLSGEMRYYKGNTFIVKWYDRSFDADAFVMFTLNNQGLPNGFTMKAISPLTDFSYDFHDLLFIR</sequence>
<dbReference type="EC" id="3.4.11.19" evidence="3"/>
<name>A0A644UH34_9ZZZZ</name>
<dbReference type="EMBL" id="VSSQ01000115">
    <property type="protein sequence ID" value="MPL78298.1"/>
    <property type="molecule type" value="Genomic_DNA"/>
</dbReference>
<dbReference type="AlphaFoldDB" id="A0A644UH34"/>
<feature type="domain" description="Peptidase S12 Pab87-related C-terminal" evidence="2">
    <location>
        <begin position="402"/>
        <end position="501"/>
    </location>
</feature>
<keyword evidence="3" id="KW-0378">Hydrolase</keyword>
<evidence type="ECO:0000313" key="3">
    <source>
        <dbReference type="EMBL" id="MPL78298.1"/>
    </source>
</evidence>
<dbReference type="Pfam" id="PF11954">
    <property type="entry name" value="DUF3471"/>
    <property type="match status" value="1"/>
</dbReference>
<feature type="domain" description="Beta-lactamase-related" evidence="1">
    <location>
        <begin position="31"/>
        <end position="352"/>
    </location>
</feature>
<dbReference type="Gene3D" id="2.40.128.600">
    <property type="match status" value="1"/>
</dbReference>